<feature type="region of interest" description="Disordered" evidence="1">
    <location>
        <begin position="207"/>
        <end position="228"/>
    </location>
</feature>
<keyword evidence="3" id="KW-1185">Reference proteome</keyword>
<feature type="compositionally biased region" description="Polar residues" evidence="1">
    <location>
        <begin position="219"/>
        <end position="228"/>
    </location>
</feature>
<comment type="caution">
    <text evidence="2">The sequence shown here is derived from an EMBL/GenBank/DDBJ whole genome shotgun (WGS) entry which is preliminary data.</text>
</comment>
<name>A0AAV7FEI5_ARIFI</name>
<dbReference type="EMBL" id="JAINDJ010000002">
    <property type="protein sequence ID" value="KAG9458251.1"/>
    <property type="molecule type" value="Genomic_DNA"/>
</dbReference>
<dbReference type="AlphaFoldDB" id="A0AAV7FEI5"/>
<accession>A0AAV7FEI5</accession>
<organism evidence="2 3">
    <name type="scientific">Aristolochia fimbriata</name>
    <name type="common">White veined hardy Dutchman's pipe vine</name>
    <dbReference type="NCBI Taxonomy" id="158543"/>
    <lineage>
        <taxon>Eukaryota</taxon>
        <taxon>Viridiplantae</taxon>
        <taxon>Streptophyta</taxon>
        <taxon>Embryophyta</taxon>
        <taxon>Tracheophyta</taxon>
        <taxon>Spermatophyta</taxon>
        <taxon>Magnoliopsida</taxon>
        <taxon>Magnoliidae</taxon>
        <taxon>Piperales</taxon>
        <taxon>Aristolochiaceae</taxon>
        <taxon>Aristolochia</taxon>
    </lineage>
</organism>
<gene>
    <name evidence="2" type="ORF">H6P81_002759</name>
</gene>
<evidence type="ECO:0000313" key="2">
    <source>
        <dbReference type="EMBL" id="KAG9458251.1"/>
    </source>
</evidence>
<evidence type="ECO:0000313" key="3">
    <source>
        <dbReference type="Proteomes" id="UP000825729"/>
    </source>
</evidence>
<sequence>MRITAVQEQKGQGRRLIKIYGISTGSSSSFRSAEKSAIEACLRCQNSRDYWSSTAYYKYSLNSPKRDEGLIITDVQELASRGRRHSSWLLKDEIEAPPVADTTRKDGEDFTMTGSRKQYAEGPRNWVLNSLCAGKASDSIRKQRPCSASSSQASNLIPFRNTNRHPIIKSCEVVFFSECQNGQEKLKGTEADAYLLVSVSRLKSGQERYGRSEPRLRKSWSSNVEAPA</sequence>
<dbReference type="Proteomes" id="UP000825729">
    <property type="component" value="Unassembled WGS sequence"/>
</dbReference>
<protein>
    <submittedName>
        <fullName evidence="2">Uncharacterized protein</fullName>
    </submittedName>
</protein>
<feature type="compositionally biased region" description="Basic and acidic residues" evidence="1">
    <location>
        <begin position="207"/>
        <end position="216"/>
    </location>
</feature>
<reference evidence="2 3" key="1">
    <citation type="submission" date="2021-07" db="EMBL/GenBank/DDBJ databases">
        <title>The Aristolochia fimbriata genome: insights into angiosperm evolution, floral development and chemical biosynthesis.</title>
        <authorList>
            <person name="Jiao Y."/>
        </authorList>
    </citation>
    <scope>NUCLEOTIDE SEQUENCE [LARGE SCALE GENOMIC DNA]</scope>
    <source>
        <strain evidence="2">IBCAS-2021</strain>
        <tissue evidence="2">Leaf</tissue>
    </source>
</reference>
<proteinExistence type="predicted"/>
<evidence type="ECO:0000256" key="1">
    <source>
        <dbReference type="SAM" id="MobiDB-lite"/>
    </source>
</evidence>